<gene>
    <name evidence="1" type="ORF">MEUPH1_LOCUS16288</name>
</gene>
<dbReference type="EMBL" id="CARXXK010000003">
    <property type="protein sequence ID" value="CAI6361068.1"/>
    <property type="molecule type" value="Genomic_DNA"/>
</dbReference>
<evidence type="ECO:0000313" key="2">
    <source>
        <dbReference type="Proteomes" id="UP001160148"/>
    </source>
</evidence>
<evidence type="ECO:0000313" key="1">
    <source>
        <dbReference type="EMBL" id="CAI6361068.1"/>
    </source>
</evidence>
<proteinExistence type="predicted"/>
<sequence length="110" mass="12310">MLRCFCGFVDVPRRPQPGRYLTERHRRALLSIRLAPPRVDRIPHITIPETAAEHTYLAYRSTVIKWAVPPGRDLSIAPWDGLTPASIPNVDTSGAQFLVFGTAYALSLEL</sequence>
<keyword evidence="2" id="KW-1185">Reference proteome</keyword>
<name>A0AAV0WZ59_9HEMI</name>
<organism evidence="1 2">
    <name type="scientific">Macrosiphum euphorbiae</name>
    <name type="common">potato aphid</name>
    <dbReference type="NCBI Taxonomy" id="13131"/>
    <lineage>
        <taxon>Eukaryota</taxon>
        <taxon>Metazoa</taxon>
        <taxon>Ecdysozoa</taxon>
        <taxon>Arthropoda</taxon>
        <taxon>Hexapoda</taxon>
        <taxon>Insecta</taxon>
        <taxon>Pterygota</taxon>
        <taxon>Neoptera</taxon>
        <taxon>Paraneoptera</taxon>
        <taxon>Hemiptera</taxon>
        <taxon>Sternorrhyncha</taxon>
        <taxon>Aphidomorpha</taxon>
        <taxon>Aphidoidea</taxon>
        <taxon>Aphididae</taxon>
        <taxon>Macrosiphini</taxon>
        <taxon>Macrosiphum</taxon>
    </lineage>
</organism>
<dbReference type="AlphaFoldDB" id="A0AAV0WZ59"/>
<accession>A0AAV0WZ59</accession>
<protein>
    <submittedName>
        <fullName evidence="1">Uncharacterized protein</fullName>
    </submittedName>
</protein>
<reference evidence="1 2" key="1">
    <citation type="submission" date="2023-01" db="EMBL/GenBank/DDBJ databases">
        <authorList>
            <person name="Whitehead M."/>
        </authorList>
    </citation>
    <scope>NUCLEOTIDE SEQUENCE [LARGE SCALE GENOMIC DNA]</scope>
</reference>
<dbReference type="Proteomes" id="UP001160148">
    <property type="component" value="Unassembled WGS sequence"/>
</dbReference>
<comment type="caution">
    <text evidence="1">The sequence shown here is derived from an EMBL/GenBank/DDBJ whole genome shotgun (WGS) entry which is preliminary data.</text>
</comment>